<proteinExistence type="predicted"/>
<name>A0ABQ9VFU2_SAGOE</name>
<evidence type="ECO:0000313" key="4">
    <source>
        <dbReference type="Proteomes" id="UP001266305"/>
    </source>
</evidence>
<keyword evidence="1" id="KW-0677">Repeat</keyword>
<dbReference type="PANTHER" id="PTHR15897:SF2">
    <property type="entry name" value="ANKYRIN REPEAT AND MYND DOMAIN-CONTAINING PROTEIN 1"/>
    <property type="match status" value="1"/>
</dbReference>
<feature type="region of interest" description="Disordered" evidence="2">
    <location>
        <begin position="1"/>
        <end position="110"/>
    </location>
</feature>
<evidence type="ECO:0000256" key="1">
    <source>
        <dbReference type="ARBA" id="ARBA00022737"/>
    </source>
</evidence>
<protein>
    <submittedName>
        <fullName evidence="3">Uncharacterized protein</fullName>
    </submittedName>
</protein>
<dbReference type="SMART" id="SM00698">
    <property type="entry name" value="MORN"/>
    <property type="match status" value="2"/>
</dbReference>
<dbReference type="InterPro" id="IPR003409">
    <property type="entry name" value="MORN"/>
</dbReference>
<reference evidence="3 4" key="1">
    <citation type="submission" date="2023-05" db="EMBL/GenBank/DDBJ databases">
        <title>B98-5 Cell Line De Novo Hybrid Assembly: An Optical Mapping Approach.</title>
        <authorList>
            <person name="Kananen K."/>
            <person name="Auerbach J.A."/>
            <person name="Kautto E."/>
            <person name="Blachly J.S."/>
        </authorList>
    </citation>
    <scope>NUCLEOTIDE SEQUENCE [LARGE SCALE GENOMIC DNA]</scope>
    <source>
        <strain evidence="3">B95-8</strain>
        <tissue evidence="3">Cell line</tissue>
    </source>
</reference>
<gene>
    <name evidence="3" type="ORF">P7K49_013282</name>
</gene>
<dbReference type="InterPro" id="IPR053064">
    <property type="entry name" value="Ankyrin-MYND_domain-protein"/>
</dbReference>
<feature type="compositionally biased region" description="Polar residues" evidence="2">
    <location>
        <begin position="68"/>
        <end position="81"/>
    </location>
</feature>
<evidence type="ECO:0000313" key="3">
    <source>
        <dbReference type="EMBL" id="KAK2108117.1"/>
    </source>
</evidence>
<evidence type="ECO:0000256" key="2">
    <source>
        <dbReference type="SAM" id="MobiDB-lite"/>
    </source>
</evidence>
<dbReference type="SUPFAM" id="SSF82185">
    <property type="entry name" value="Histone H3 K4-specific methyltransferase SET7/9 N-terminal domain"/>
    <property type="match status" value="1"/>
</dbReference>
<accession>A0ABQ9VFU2</accession>
<sequence length="274" mass="30347">MEPPGLAAPNARWTGRTARPLMPRSPGPCGATLSSPPGAGEPRAGRRDSDPAQGWPGCSLRRAVETADCQSPRNPKSSTRVSNHRGKRPDVSEASEKEEEESEGPLRVQDLKEPHLQLVQGVQEWQDGCVYRGEFGLNMKLGYGEFSWPTGANSNNRLPGTPELCHSPRWSPLIASQAGWLGLEGVHQVLEEQQFLTNFSISQSYHGQFYRDHCHGLGTYTWPDGSSFTGTFYLSHREGYGTMRVKTRLFQVRRLPRSVGRSGRACRGHGTKTY</sequence>
<dbReference type="Proteomes" id="UP001266305">
    <property type="component" value="Unassembled WGS sequence"/>
</dbReference>
<dbReference type="Pfam" id="PF02493">
    <property type="entry name" value="MORN"/>
    <property type="match status" value="2"/>
</dbReference>
<dbReference type="PANTHER" id="PTHR15897">
    <property type="entry name" value="ANKYRIN REPEAT AND MYND DOMAIN PROTEIN 1"/>
    <property type="match status" value="1"/>
</dbReference>
<comment type="caution">
    <text evidence="3">The sequence shown here is derived from an EMBL/GenBank/DDBJ whole genome shotgun (WGS) entry which is preliminary data.</text>
</comment>
<organism evidence="3 4">
    <name type="scientific">Saguinus oedipus</name>
    <name type="common">Cotton-top tamarin</name>
    <name type="synonym">Oedipomidas oedipus</name>
    <dbReference type="NCBI Taxonomy" id="9490"/>
    <lineage>
        <taxon>Eukaryota</taxon>
        <taxon>Metazoa</taxon>
        <taxon>Chordata</taxon>
        <taxon>Craniata</taxon>
        <taxon>Vertebrata</taxon>
        <taxon>Euteleostomi</taxon>
        <taxon>Mammalia</taxon>
        <taxon>Eutheria</taxon>
        <taxon>Euarchontoglires</taxon>
        <taxon>Primates</taxon>
        <taxon>Haplorrhini</taxon>
        <taxon>Platyrrhini</taxon>
        <taxon>Cebidae</taxon>
        <taxon>Callitrichinae</taxon>
        <taxon>Saguinus</taxon>
    </lineage>
</organism>
<keyword evidence="4" id="KW-1185">Reference proteome</keyword>
<dbReference type="EMBL" id="JASSZA010000006">
    <property type="protein sequence ID" value="KAK2108117.1"/>
    <property type="molecule type" value="Genomic_DNA"/>
</dbReference>